<keyword evidence="3 6" id="KW-1133">Transmembrane helix</keyword>
<evidence type="ECO:0000256" key="1">
    <source>
        <dbReference type="ARBA" id="ARBA00022475"/>
    </source>
</evidence>
<gene>
    <name evidence="8" type="ORF">RSDT_0275</name>
</gene>
<feature type="domain" description="Lipopolysaccharide assembly protein A" evidence="7">
    <location>
        <begin position="35"/>
        <end position="102"/>
    </location>
</feature>
<keyword evidence="2 6" id="KW-0812">Transmembrane</keyword>
<dbReference type="KEGG" id="dtr:RSDT_0275"/>
<evidence type="ECO:0000256" key="2">
    <source>
        <dbReference type="ARBA" id="ARBA00022692"/>
    </source>
</evidence>
<reference evidence="8 9" key="1">
    <citation type="journal article" date="2017" name="ISME J.">
        <title>Genome of 'Ca. Desulfovibrio trichonymphae', an H2-oxidizing bacterium in a tripartite symbiotic system within a protist cell in the termite gut.</title>
        <authorList>
            <person name="Kuwahara H."/>
            <person name="Yuki M."/>
            <person name="Izawa K."/>
            <person name="Ohkuma M."/>
            <person name="Hongoh Y."/>
        </authorList>
    </citation>
    <scope>NUCLEOTIDE SEQUENCE [LARGE SCALE GENOMIC DNA]</scope>
    <source>
        <strain evidence="8 9">Rs-N31</strain>
    </source>
</reference>
<keyword evidence="1" id="KW-1003">Cell membrane</keyword>
<dbReference type="Pfam" id="PF06305">
    <property type="entry name" value="LapA_dom"/>
    <property type="match status" value="1"/>
</dbReference>
<feature type="transmembrane region" description="Helical" evidence="6">
    <location>
        <begin position="48"/>
        <end position="71"/>
    </location>
</feature>
<evidence type="ECO:0000256" key="3">
    <source>
        <dbReference type="ARBA" id="ARBA00022989"/>
    </source>
</evidence>
<evidence type="ECO:0000256" key="4">
    <source>
        <dbReference type="ARBA" id="ARBA00023136"/>
    </source>
</evidence>
<dbReference type="GO" id="GO:0005886">
    <property type="term" value="C:plasma membrane"/>
    <property type="evidence" value="ECO:0007669"/>
    <property type="project" value="InterPro"/>
</dbReference>
<keyword evidence="4 6" id="KW-0472">Membrane</keyword>
<dbReference type="AlphaFoldDB" id="A0A1J1E1L6"/>
<feature type="compositionally biased region" description="Basic and acidic residues" evidence="5">
    <location>
        <begin position="119"/>
        <end position="145"/>
    </location>
</feature>
<feature type="compositionally biased region" description="Polar residues" evidence="5">
    <location>
        <begin position="108"/>
        <end position="117"/>
    </location>
</feature>
<evidence type="ECO:0000259" key="7">
    <source>
        <dbReference type="Pfam" id="PF06305"/>
    </source>
</evidence>
<dbReference type="InterPro" id="IPR010445">
    <property type="entry name" value="LapA_dom"/>
</dbReference>
<dbReference type="OrthoDB" id="5465169at2"/>
<evidence type="ECO:0000313" key="8">
    <source>
        <dbReference type="EMBL" id="BAV91787.1"/>
    </source>
</evidence>
<dbReference type="Proteomes" id="UP000242645">
    <property type="component" value="Chromosome"/>
</dbReference>
<evidence type="ECO:0000256" key="6">
    <source>
        <dbReference type="SAM" id="Phobius"/>
    </source>
</evidence>
<evidence type="ECO:0000313" key="9">
    <source>
        <dbReference type="Proteomes" id="UP000242645"/>
    </source>
</evidence>
<name>A0A1J1E1L6_9BACT</name>
<organism evidence="8 9">
    <name type="scientific">Candidatus Desulfovibrio trichonymphae</name>
    <dbReference type="NCBI Taxonomy" id="1725232"/>
    <lineage>
        <taxon>Bacteria</taxon>
        <taxon>Pseudomonadati</taxon>
        <taxon>Thermodesulfobacteriota</taxon>
        <taxon>Desulfovibrionia</taxon>
        <taxon>Desulfovibrionales</taxon>
        <taxon>Desulfovibrionaceae</taxon>
        <taxon>Desulfovibrio</taxon>
    </lineage>
</organism>
<proteinExistence type="predicted"/>
<accession>A0A1J1E1L6</accession>
<keyword evidence="9" id="KW-1185">Reference proteome</keyword>
<sequence length="145" mass="16670">MRYLRMLLLVVLVFLALIFFFQNQNTLSQDLVLSLNLFFIPAMTSLPLPFYFIVIAAFFLGAILSFAVLVWDKVHLSARLMKNKWRIASLEREVGKLQKKLEDESSRNAFLHTTQANIPDDKKFSDTIKKDHQPDDVAAPDPDRG</sequence>
<feature type="region of interest" description="Disordered" evidence="5">
    <location>
        <begin position="108"/>
        <end position="145"/>
    </location>
</feature>
<evidence type="ECO:0000256" key="5">
    <source>
        <dbReference type="SAM" id="MobiDB-lite"/>
    </source>
</evidence>
<protein>
    <recommendedName>
        <fullName evidence="7">Lipopolysaccharide assembly protein A domain-containing protein</fullName>
    </recommendedName>
</protein>
<dbReference type="EMBL" id="AP017368">
    <property type="protein sequence ID" value="BAV91787.1"/>
    <property type="molecule type" value="Genomic_DNA"/>
</dbReference>